<dbReference type="AlphaFoldDB" id="A0A6P2BYM3"/>
<dbReference type="EMBL" id="RPFW01000004">
    <property type="protein sequence ID" value="TVZ03285.1"/>
    <property type="molecule type" value="Genomic_DNA"/>
</dbReference>
<comment type="caution">
    <text evidence="1">The sequence shown here is derived from an EMBL/GenBank/DDBJ whole genome shotgun (WGS) entry which is preliminary data.</text>
</comment>
<proteinExistence type="predicted"/>
<evidence type="ECO:0000313" key="1">
    <source>
        <dbReference type="EMBL" id="TVZ03285.1"/>
    </source>
</evidence>
<dbReference type="Proteomes" id="UP000460272">
    <property type="component" value="Unassembled WGS sequence"/>
</dbReference>
<evidence type="ECO:0000313" key="2">
    <source>
        <dbReference type="Proteomes" id="UP000460272"/>
    </source>
</evidence>
<dbReference type="OrthoDB" id="3213743at2"/>
<organism evidence="1 2">
    <name type="scientific">Trebonia kvetii</name>
    <dbReference type="NCBI Taxonomy" id="2480626"/>
    <lineage>
        <taxon>Bacteria</taxon>
        <taxon>Bacillati</taxon>
        <taxon>Actinomycetota</taxon>
        <taxon>Actinomycetes</taxon>
        <taxon>Streptosporangiales</taxon>
        <taxon>Treboniaceae</taxon>
        <taxon>Trebonia</taxon>
    </lineage>
</organism>
<accession>A0A6P2BYM3</accession>
<gene>
    <name evidence="1" type="ORF">EAS64_22970</name>
</gene>
<sequence length="238" mass="26262">MALVHRDWSRILVRNHDEKTKDMSRSVLPSSWRVGARATRRAVHKRRRARERDALAAARGATPEINDTYRAEIAGLVFTRRFYDKAAPLVRWARATVAADPALREAPLGEQVAYFARLMPPTLIGRHAVSHIAAGLDWADRAVCLTCQVTRPARPVTETERLVRQILAAGLHGTLNANLRTAYGRQASLDGEGGNHRQALPRRLLLGAHDAAAFAREMAGYPQARAVIATVAAMADRD</sequence>
<protein>
    <submittedName>
        <fullName evidence="1">Uncharacterized protein</fullName>
    </submittedName>
</protein>
<reference evidence="1 2" key="1">
    <citation type="submission" date="2018-11" db="EMBL/GenBank/DDBJ databases">
        <title>Trebonia kvetii gen.nov., sp.nov., a novel acidophilic actinobacterium, and proposal of the new actinobacterial family Treboniaceae fam. nov.</title>
        <authorList>
            <person name="Rapoport D."/>
            <person name="Sagova-Mareckova M."/>
            <person name="Sedlacek I."/>
            <person name="Provaznik J."/>
            <person name="Kralova S."/>
            <person name="Pavlinic D."/>
            <person name="Benes V."/>
            <person name="Kopecky J."/>
        </authorList>
    </citation>
    <scope>NUCLEOTIDE SEQUENCE [LARGE SCALE GENOMIC DNA]</scope>
    <source>
        <strain evidence="1 2">15Tr583</strain>
    </source>
</reference>
<dbReference type="RefSeq" id="WP_145855903.1">
    <property type="nucleotide sequence ID" value="NZ_RPFW01000004.1"/>
</dbReference>
<keyword evidence="2" id="KW-1185">Reference proteome</keyword>
<name>A0A6P2BYM3_9ACTN</name>